<protein>
    <submittedName>
        <fullName evidence="1">Uncharacterized protein</fullName>
    </submittedName>
</protein>
<reference evidence="1" key="1">
    <citation type="journal article" date="2020" name="Stud. Mycol.">
        <title>101 Dothideomycetes genomes: a test case for predicting lifestyles and emergence of pathogens.</title>
        <authorList>
            <person name="Haridas S."/>
            <person name="Albert R."/>
            <person name="Binder M."/>
            <person name="Bloem J."/>
            <person name="Labutti K."/>
            <person name="Salamov A."/>
            <person name="Andreopoulos B."/>
            <person name="Baker S."/>
            <person name="Barry K."/>
            <person name="Bills G."/>
            <person name="Bluhm B."/>
            <person name="Cannon C."/>
            <person name="Castanera R."/>
            <person name="Culley D."/>
            <person name="Daum C."/>
            <person name="Ezra D."/>
            <person name="Gonzalez J."/>
            <person name="Henrissat B."/>
            <person name="Kuo A."/>
            <person name="Liang C."/>
            <person name="Lipzen A."/>
            <person name="Lutzoni F."/>
            <person name="Magnuson J."/>
            <person name="Mondo S."/>
            <person name="Nolan M."/>
            <person name="Ohm R."/>
            <person name="Pangilinan J."/>
            <person name="Park H.-J."/>
            <person name="Ramirez L."/>
            <person name="Alfaro M."/>
            <person name="Sun H."/>
            <person name="Tritt A."/>
            <person name="Yoshinaga Y."/>
            <person name="Zwiers L.-H."/>
            <person name="Turgeon B."/>
            <person name="Goodwin S."/>
            <person name="Spatafora J."/>
            <person name="Crous P."/>
            <person name="Grigoriev I."/>
        </authorList>
    </citation>
    <scope>NUCLEOTIDE SEQUENCE</scope>
    <source>
        <strain evidence="1">CBS 107.79</strain>
    </source>
</reference>
<keyword evidence="2" id="KW-1185">Reference proteome</keyword>
<dbReference type="EMBL" id="ML976678">
    <property type="protein sequence ID" value="KAF1973783.1"/>
    <property type="molecule type" value="Genomic_DNA"/>
</dbReference>
<organism evidence="1 2">
    <name type="scientific">Bimuria novae-zelandiae CBS 107.79</name>
    <dbReference type="NCBI Taxonomy" id="1447943"/>
    <lineage>
        <taxon>Eukaryota</taxon>
        <taxon>Fungi</taxon>
        <taxon>Dikarya</taxon>
        <taxon>Ascomycota</taxon>
        <taxon>Pezizomycotina</taxon>
        <taxon>Dothideomycetes</taxon>
        <taxon>Pleosporomycetidae</taxon>
        <taxon>Pleosporales</taxon>
        <taxon>Massarineae</taxon>
        <taxon>Didymosphaeriaceae</taxon>
        <taxon>Bimuria</taxon>
    </lineage>
</organism>
<dbReference type="AlphaFoldDB" id="A0A6A5V8Q5"/>
<sequence>MQAAGLIFLNAFCVEGIENVVRLTLRVGPRRERPDSRIEARAVEGMEEHGCVSSRGKRFDGSSLRMEERQSGKATSCANRNMACRRRISCLPFQRPLLSSLDRTFLRLTAPLIGLSLATNGEVTVGVPNADF</sequence>
<evidence type="ECO:0000313" key="2">
    <source>
        <dbReference type="Proteomes" id="UP000800036"/>
    </source>
</evidence>
<gene>
    <name evidence="1" type="ORF">BU23DRAFT_123937</name>
</gene>
<dbReference type="Proteomes" id="UP000800036">
    <property type="component" value="Unassembled WGS sequence"/>
</dbReference>
<name>A0A6A5V8Q5_9PLEO</name>
<accession>A0A6A5V8Q5</accession>
<evidence type="ECO:0000313" key="1">
    <source>
        <dbReference type="EMBL" id="KAF1973783.1"/>
    </source>
</evidence>
<proteinExistence type="predicted"/>